<keyword evidence="6 8" id="KW-1133">Transmembrane helix</keyword>
<sequence length="260" mass="27621">MSGEIIAILILVAVVAGFIDAIAGGGGLITLPALLLSGLTPVQALATNKLQSSAGSFSATVAFFRKGLIKWHFSKWVFFMAFAGGTIGALLATKLPATFLQVIVPILLLCVAIYFLLSPSLDGKEKRAKISRTLFLLTFVPLIGFYDGIFGPGTGSFFMVAFVLMLGSTLINAIAETKLANFASNIGSLFIFAFSGEMQILLGLLMACGAFIGAQLGARFAVKYGGRVIRPLLIVMSVAMALKLLLEPTNPLSQWLLQFF</sequence>
<feature type="transmembrane region" description="Helical" evidence="8">
    <location>
        <begin position="6"/>
        <end position="36"/>
    </location>
</feature>
<dbReference type="Pfam" id="PF01925">
    <property type="entry name" value="TauE"/>
    <property type="match status" value="1"/>
</dbReference>
<comment type="subcellular location">
    <subcellularLocation>
        <location evidence="1 8">Cell membrane</location>
        <topology evidence="1 8">Multi-pass membrane protein</topology>
    </subcellularLocation>
</comment>
<dbReference type="EMBL" id="QEWQ01000006">
    <property type="protein sequence ID" value="PWD80457.1"/>
    <property type="molecule type" value="Genomic_DNA"/>
</dbReference>
<dbReference type="RefSeq" id="WP_109189898.1">
    <property type="nucleotide sequence ID" value="NZ_BMYA01000004.1"/>
</dbReference>
<comment type="caution">
    <text evidence="9">The sequence shown here is derived from an EMBL/GenBank/DDBJ whole genome shotgun (WGS) entry which is preliminary data.</text>
</comment>
<keyword evidence="3" id="KW-0813">Transport</keyword>
<feature type="transmembrane region" description="Helical" evidence="8">
    <location>
        <begin position="228"/>
        <end position="246"/>
    </location>
</feature>
<feature type="transmembrane region" description="Helical" evidence="8">
    <location>
        <begin position="98"/>
        <end position="117"/>
    </location>
</feature>
<dbReference type="PANTHER" id="PTHR30269:SF0">
    <property type="entry name" value="MEMBRANE TRANSPORTER PROTEIN YFCA-RELATED"/>
    <property type="match status" value="1"/>
</dbReference>
<evidence type="ECO:0000313" key="10">
    <source>
        <dbReference type="Proteomes" id="UP000245020"/>
    </source>
</evidence>
<proteinExistence type="inferred from homology"/>
<reference evidence="10" key="1">
    <citation type="submission" date="2018-05" db="EMBL/GenBank/DDBJ databases">
        <title>Ignatzschineria dubaiensis sp. nov., isolated from necrotic foot tissues of dromedaries (Camelus dromedarius) and associated maggots in Dubai, United Arab Emirates.</title>
        <authorList>
            <person name="Tsang C.C."/>
            <person name="Tang J.Y.M."/>
            <person name="Fong J.Y.H."/>
            <person name="Kinne J."/>
            <person name="Lee H.H."/>
            <person name="Joseph M."/>
            <person name="Jose S."/>
            <person name="Schuster R.K."/>
            <person name="Tang Y."/>
            <person name="Sivakumar S."/>
            <person name="Chen J.H.K."/>
            <person name="Teng J.L.L."/>
            <person name="Lau S.K.P."/>
            <person name="Wernery U."/>
            <person name="Woo P.C.Y."/>
        </authorList>
    </citation>
    <scope>NUCLEOTIDE SEQUENCE [LARGE SCALE GENOMIC DNA]</scope>
    <source>
        <strain evidence="10">KCTC 22644</strain>
    </source>
</reference>
<dbReference type="InterPro" id="IPR002781">
    <property type="entry name" value="TM_pro_TauE-like"/>
</dbReference>
<feature type="transmembrane region" description="Helical" evidence="8">
    <location>
        <begin position="187"/>
        <end position="216"/>
    </location>
</feature>
<comment type="similarity">
    <text evidence="2 8">Belongs to the 4-toluene sulfonate uptake permease (TSUP) (TC 2.A.102) family.</text>
</comment>
<evidence type="ECO:0000256" key="2">
    <source>
        <dbReference type="ARBA" id="ARBA00009142"/>
    </source>
</evidence>
<evidence type="ECO:0000256" key="4">
    <source>
        <dbReference type="ARBA" id="ARBA00022475"/>
    </source>
</evidence>
<dbReference type="Proteomes" id="UP000245020">
    <property type="component" value="Unassembled WGS sequence"/>
</dbReference>
<dbReference type="PANTHER" id="PTHR30269">
    <property type="entry name" value="TRANSMEMBRANE PROTEIN YFCA"/>
    <property type="match status" value="1"/>
</dbReference>
<gene>
    <name evidence="9" type="ORF">DC083_09100</name>
</gene>
<protein>
    <recommendedName>
        <fullName evidence="8">Probable membrane transporter protein</fullName>
    </recommendedName>
</protein>
<keyword evidence="4 8" id="KW-1003">Cell membrane</keyword>
<dbReference type="InterPro" id="IPR052017">
    <property type="entry name" value="TSUP"/>
</dbReference>
<feature type="transmembrane region" description="Helical" evidence="8">
    <location>
        <begin position="129"/>
        <end position="149"/>
    </location>
</feature>
<organism evidence="9 10">
    <name type="scientific">Ignatzschineria ureiclastica</name>
    <dbReference type="NCBI Taxonomy" id="472582"/>
    <lineage>
        <taxon>Bacteria</taxon>
        <taxon>Pseudomonadati</taxon>
        <taxon>Pseudomonadota</taxon>
        <taxon>Gammaproteobacteria</taxon>
        <taxon>Cardiobacteriales</taxon>
        <taxon>Ignatzschineriaceae</taxon>
        <taxon>Ignatzschineria</taxon>
    </lineage>
</organism>
<feature type="transmembrane region" description="Helical" evidence="8">
    <location>
        <begin position="73"/>
        <end position="92"/>
    </location>
</feature>
<evidence type="ECO:0000256" key="6">
    <source>
        <dbReference type="ARBA" id="ARBA00022989"/>
    </source>
</evidence>
<feature type="transmembrane region" description="Helical" evidence="8">
    <location>
        <begin position="155"/>
        <end position="175"/>
    </location>
</feature>
<keyword evidence="7 8" id="KW-0472">Membrane</keyword>
<evidence type="ECO:0000256" key="7">
    <source>
        <dbReference type="ARBA" id="ARBA00023136"/>
    </source>
</evidence>
<accession>A0A2U2ACW1</accession>
<evidence type="ECO:0000256" key="3">
    <source>
        <dbReference type="ARBA" id="ARBA00022448"/>
    </source>
</evidence>
<evidence type="ECO:0000256" key="1">
    <source>
        <dbReference type="ARBA" id="ARBA00004651"/>
    </source>
</evidence>
<name>A0A2U2ACW1_9GAMM</name>
<keyword evidence="5 8" id="KW-0812">Transmembrane</keyword>
<dbReference type="OrthoDB" id="554695at2"/>
<evidence type="ECO:0000256" key="8">
    <source>
        <dbReference type="RuleBase" id="RU363041"/>
    </source>
</evidence>
<dbReference type="AlphaFoldDB" id="A0A2U2ACW1"/>
<keyword evidence="10" id="KW-1185">Reference proteome</keyword>
<evidence type="ECO:0000256" key="5">
    <source>
        <dbReference type="ARBA" id="ARBA00022692"/>
    </source>
</evidence>
<evidence type="ECO:0000313" key="9">
    <source>
        <dbReference type="EMBL" id="PWD80457.1"/>
    </source>
</evidence>
<dbReference type="GO" id="GO:0005886">
    <property type="term" value="C:plasma membrane"/>
    <property type="evidence" value="ECO:0007669"/>
    <property type="project" value="UniProtKB-SubCell"/>
</dbReference>